<accession>U6B3U5</accession>
<dbReference type="GO" id="GO:0030632">
    <property type="term" value="P:D-alanine biosynthetic process"/>
    <property type="evidence" value="ECO:0007669"/>
    <property type="project" value="UniProtKB-UniRule"/>
</dbReference>
<feature type="modified residue" description="N6-(pyridoxal phosphate)lysine" evidence="7 8">
    <location>
        <position position="15"/>
    </location>
</feature>
<comment type="pathway">
    <text evidence="7">Amino-acid biosynthesis; D-alanine biosynthesis; D-alanine from L-alanine: step 1/1.</text>
</comment>
<dbReference type="SUPFAM" id="SSF50621">
    <property type="entry name" value="Alanine racemase C-terminal domain-like"/>
    <property type="match status" value="1"/>
</dbReference>
<dbReference type="InterPro" id="IPR011079">
    <property type="entry name" value="Ala_racemase_C"/>
</dbReference>
<dbReference type="InterPro" id="IPR009006">
    <property type="entry name" value="Ala_racemase/Decarboxylase_C"/>
</dbReference>
<dbReference type="InterPro" id="IPR001608">
    <property type="entry name" value="Ala_racemase_N"/>
</dbReference>
<comment type="similarity">
    <text evidence="3 7">Belongs to the alanine racemase family.</text>
</comment>
<evidence type="ECO:0000256" key="3">
    <source>
        <dbReference type="ARBA" id="ARBA00007880"/>
    </source>
</evidence>
<keyword evidence="6 7" id="KW-0413">Isomerase</keyword>
<dbReference type="SMART" id="SM01005">
    <property type="entry name" value="Ala_racemase_C"/>
    <property type="match status" value="1"/>
</dbReference>
<dbReference type="PATRIC" id="fig|1261131.3.peg.332"/>
<dbReference type="PROSITE" id="PS00395">
    <property type="entry name" value="ALANINE_RACEMASE"/>
    <property type="match status" value="1"/>
</dbReference>
<evidence type="ECO:0000256" key="7">
    <source>
        <dbReference type="HAMAP-Rule" id="MF_01201"/>
    </source>
</evidence>
<keyword evidence="12" id="KW-1185">Reference proteome</keyword>
<dbReference type="KEGG" id="lar:lam_344"/>
<evidence type="ECO:0000256" key="4">
    <source>
        <dbReference type="ARBA" id="ARBA00013089"/>
    </source>
</evidence>
<feature type="active site" description="Proton acceptor; specific for L-alanine" evidence="7">
    <location>
        <position position="236"/>
    </location>
</feature>
<dbReference type="Gene3D" id="3.20.20.10">
    <property type="entry name" value="Alanine racemase"/>
    <property type="match status" value="1"/>
</dbReference>
<comment type="cofactor">
    <cofactor evidence="2 7 8">
        <name>pyridoxal 5'-phosphate</name>
        <dbReference type="ChEBI" id="CHEBI:597326"/>
    </cofactor>
</comment>
<evidence type="ECO:0000256" key="6">
    <source>
        <dbReference type="ARBA" id="ARBA00023235"/>
    </source>
</evidence>
<proteinExistence type="inferred from homology"/>
<dbReference type="EC" id="5.1.1.1" evidence="4 7"/>
<evidence type="ECO:0000256" key="1">
    <source>
        <dbReference type="ARBA" id="ARBA00000316"/>
    </source>
</evidence>
<dbReference type="PANTHER" id="PTHR30511:SF0">
    <property type="entry name" value="ALANINE RACEMASE, CATABOLIC-RELATED"/>
    <property type="match status" value="1"/>
</dbReference>
<dbReference type="EMBL" id="CP006604">
    <property type="protein sequence ID" value="AHA27714.1"/>
    <property type="molecule type" value="Genomic_DNA"/>
</dbReference>
<dbReference type="AlphaFoldDB" id="U6B3U5"/>
<dbReference type="InterPro" id="IPR000821">
    <property type="entry name" value="Ala_racemase"/>
</dbReference>
<feature type="domain" description="Alanine racemase C-terminal" evidence="10">
    <location>
        <begin position="215"/>
        <end position="350"/>
    </location>
</feature>
<dbReference type="CDD" id="cd00430">
    <property type="entry name" value="PLPDE_III_AR"/>
    <property type="match status" value="1"/>
</dbReference>
<dbReference type="eggNOG" id="COG0787">
    <property type="taxonomic scope" value="Bacteria"/>
</dbReference>
<comment type="function">
    <text evidence="7">Catalyzes the interconversion of L-alanine and D-alanine. May also act on other amino acids.</text>
</comment>
<organism evidence="11 12">
    <name type="scientific">Candidatus Liberibacter americanus str. Sao Paulo</name>
    <dbReference type="NCBI Taxonomy" id="1261131"/>
    <lineage>
        <taxon>Bacteria</taxon>
        <taxon>Pseudomonadati</taxon>
        <taxon>Pseudomonadota</taxon>
        <taxon>Alphaproteobacteria</taxon>
        <taxon>Hyphomicrobiales</taxon>
        <taxon>Rhizobiaceae</taxon>
        <taxon>Liberibacter</taxon>
    </lineage>
</organism>
<dbReference type="InterPro" id="IPR029066">
    <property type="entry name" value="PLP-binding_barrel"/>
</dbReference>
<feature type="active site" description="Proton acceptor; specific for D-alanine" evidence="7">
    <location>
        <position position="15"/>
    </location>
</feature>
<evidence type="ECO:0000313" key="11">
    <source>
        <dbReference type="EMBL" id="AHA27714.1"/>
    </source>
</evidence>
<feature type="binding site" evidence="7 9">
    <location>
        <position position="112"/>
    </location>
    <ligand>
        <name>substrate</name>
    </ligand>
</feature>
<keyword evidence="5 7" id="KW-0663">Pyridoxal phosphate</keyword>
<evidence type="ECO:0000256" key="9">
    <source>
        <dbReference type="PIRSR" id="PIRSR600821-52"/>
    </source>
</evidence>
<dbReference type="NCBIfam" id="TIGR00492">
    <property type="entry name" value="alr"/>
    <property type="match status" value="1"/>
</dbReference>
<evidence type="ECO:0000256" key="8">
    <source>
        <dbReference type="PIRSR" id="PIRSR600821-50"/>
    </source>
</evidence>
<evidence type="ECO:0000313" key="12">
    <source>
        <dbReference type="Proteomes" id="UP000017862"/>
    </source>
</evidence>
<dbReference type="GO" id="GO:0008784">
    <property type="term" value="F:alanine racemase activity"/>
    <property type="evidence" value="ECO:0007669"/>
    <property type="project" value="UniProtKB-UniRule"/>
</dbReference>
<dbReference type="GO" id="GO:0030170">
    <property type="term" value="F:pyridoxal phosphate binding"/>
    <property type="evidence" value="ECO:0007669"/>
    <property type="project" value="UniProtKB-UniRule"/>
</dbReference>
<dbReference type="STRING" id="1261131.lam_344"/>
<dbReference type="Pfam" id="PF00842">
    <property type="entry name" value="Ala_racemase_C"/>
    <property type="match status" value="1"/>
</dbReference>
<dbReference type="Gene3D" id="2.40.37.10">
    <property type="entry name" value="Lyase, Ornithine Decarboxylase, Chain A, domain 1"/>
    <property type="match status" value="1"/>
</dbReference>
<dbReference type="HOGENOM" id="CLU_028393_1_1_5"/>
<evidence type="ECO:0000256" key="5">
    <source>
        <dbReference type="ARBA" id="ARBA00022898"/>
    </source>
</evidence>
<dbReference type="InterPro" id="IPR020622">
    <property type="entry name" value="Ala_racemase_pyridoxalP-BS"/>
</dbReference>
<dbReference type="HAMAP" id="MF_01201">
    <property type="entry name" value="Ala_racemase"/>
    <property type="match status" value="1"/>
</dbReference>
<name>U6B3U5_9HYPH</name>
<dbReference type="Proteomes" id="UP000017862">
    <property type="component" value="Chromosome"/>
</dbReference>
<dbReference type="PANTHER" id="PTHR30511">
    <property type="entry name" value="ALANINE RACEMASE"/>
    <property type="match status" value="1"/>
</dbReference>
<reference evidence="11 12" key="1">
    <citation type="journal article" date="2014" name="Mol. Plant Microbe Interact.">
        <title>The complete genome sequence of Candidatus Liberibacter americanus, associated with citrus Huanglongbing.</title>
        <authorList>
            <person name="Wulff N.A."/>
            <person name="Zhang S."/>
            <person name="Setubal J.C."/>
            <person name="Almeida N.F."/>
            <person name="Martins E.C."/>
            <person name="Harakava R."/>
            <person name="Kumar D."/>
            <person name="Rangel L.T."/>
            <person name="Foissac X."/>
            <person name="Bove J."/>
            <person name="Gabriel D.W."/>
        </authorList>
    </citation>
    <scope>NUCLEOTIDE SEQUENCE [LARGE SCALE GENOMIC DNA]</scope>
    <source>
        <strain evidence="11 12">Sao Paulo</strain>
    </source>
</reference>
<protein>
    <recommendedName>
        <fullName evidence="4 7">Alanine racemase</fullName>
        <ecNumber evidence="4 7">5.1.1.1</ecNumber>
    </recommendedName>
</protein>
<comment type="catalytic activity">
    <reaction evidence="1 7">
        <text>L-alanine = D-alanine</text>
        <dbReference type="Rhea" id="RHEA:20249"/>
        <dbReference type="ChEBI" id="CHEBI:57416"/>
        <dbReference type="ChEBI" id="CHEBI:57972"/>
        <dbReference type="EC" id="5.1.1.1"/>
    </reaction>
</comment>
<evidence type="ECO:0000256" key="2">
    <source>
        <dbReference type="ARBA" id="ARBA00001933"/>
    </source>
</evidence>
<feature type="binding site" evidence="7 9">
    <location>
        <position position="295"/>
    </location>
    <ligand>
        <name>substrate</name>
    </ligand>
</feature>
<evidence type="ECO:0000259" key="10">
    <source>
        <dbReference type="SMART" id="SM01005"/>
    </source>
</evidence>
<gene>
    <name evidence="11" type="primary">alr</name>
    <name evidence="11" type="ORF">lam_344</name>
</gene>
<dbReference type="PRINTS" id="PR00992">
    <property type="entry name" value="ALARACEMASE"/>
</dbReference>
<dbReference type="Pfam" id="PF01168">
    <property type="entry name" value="Ala_racemase_N"/>
    <property type="match status" value="1"/>
</dbReference>
<dbReference type="GO" id="GO:0005829">
    <property type="term" value="C:cytosol"/>
    <property type="evidence" value="ECO:0007669"/>
    <property type="project" value="TreeGrafter"/>
</dbReference>
<sequence>MNKLSGNARTAAVVKDNAYGLGLEQISKSLYKAGAKDFFVKNIEEGIKLRDYVKKANIFVLSEDNIGQERSLIEANLIPVLYSSNQLKLYSQLLSNHQSHCYALQIDTGFNRLGLSIDEALSFAENFDNKNQINNKLSLIISHLACAENQNSPMNASQLNKFMSIATKYQGIEASLSASAGIFLGKEYHFQLTRPGIALYGGTYAINKLHPMRTVVTAEARIILIRTANAGEIVSYGGEKKLKRNSLIAVAAIGYCDGYPLSLSGIDHKDNISINNVGQGFIKGYKVPILGKITMDMTMFDITDCPGIEVGDYIQVFGPNIKLDDVANASGTTNYELLVQIGNKYARHYI</sequence>
<dbReference type="UniPathway" id="UPA00042">
    <property type="reaction ID" value="UER00497"/>
</dbReference>
<dbReference type="SUPFAM" id="SSF51419">
    <property type="entry name" value="PLP-binding barrel"/>
    <property type="match status" value="1"/>
</dbReference>